<evidence type="ECO:0000256" key="4">
    <source>
        <dbReference type="ARBA" id="ARBA00023088"/>
    </source>
</evidence>
<evidence type="ECO:0000256" key="2">
    <source>
        <dbReference type="ARBA" id="ARBA00022525"/>
    </source>
</evidence>
<accession>A0A0R1YN39</accession>
<feature type="domain" description="Gram-positive cocci surface proteins LPxTG" evidence="7">
    <location>
        <begin position="928"/>
        <end position="962"/>
    </location>
</feature>
<feature type="region of interest" description="Disordered" evidence="5">
    <location>
        <begin position="807"/>
        <end position="882"/>
    </location>
</feature>
<dbReference type="NCBIfam" id="TIGR01167">
    <property type="entry name" value="LPXTG_anchor"/>
    <property type="match status" value="1"/>
</dbReference>
<sequence length="962" mass="108683">MYTAKNDIHIGDRTFSSNLQVPGRYISNKKFIKSNKNTSISENTYFARTWDPENKVSVNTYFSNNDTFCPAEADGNNFDVTITVGKSPIFTYQWTSAEEAEKQLKDNLAYYQKDNLNNEIRNESGLYLSKDTEKFDQIKSDINVTVDTSDQDGILTHIYHVRCSNPNVKFREEDWLSWLNVSASGFTLPSGIETYDQDVKRQQPGKHYNFNGSALTDNEALRDAVNNTLGIGYKIEAIKPDGSKVQTNVGINSTDGSARYDWHAAIFRQTLPLSVENSASASELRKVFLSFRDIASPNADLPNGTFTAQGGEGNKIEFSGANNYLNYLKQSDNYLLDHVVSSNHNNETQLAFPSGNDKYNLDKFAWGKFENTNASRFIVYLKKNSASFNIHYIDVGRTNKTSGFTSKDENVIDNGSHDIKVNSPLNSSYDVTGSLWKPEDYEKEGFELIQEPEKIGKGIMTDTMPDQYIYLRHKITNISKSKTIHEKIKYLYENGTEAFPTYQKDITFNLSGKYDGHDKQNFGISWNPSTDQTFAKVLIPTKAGYNFTSKNDNLPADKNIEYKEGKNVYIKEFDKINPDSEDINLTVIYTKAKKPVRKSSYNIHYIDIGEKTFPTNKVQWQPSDGNEILEHKISNINGNVDEFSNVTNMLWNYSENYVLVSAPADLAKAKFTQNMPDQYVYLRRKENNDVQPEKISKQITEIVNYIFEDENGNEIRHQSFSSSVSFSGFRPAGSTKNYTWTPDSFIFKSIPIDSPNNYDLISVARNDKEKTNELGLSKDGEKQINAVKVIPNDSDVIITVIFKKQSSPSQSNEIMPDSKSQPTTPSQDTDPIVPTQPSEPEQPTQPQMQSKLSDKTVIRDMSTENHSSSAKKKSNKLYKTTGVNNQKVESLTYRPLRSSISVAQTFHSSNGVREELSKEKLINTTNQLPETGEKQNKFTLVGLALVSIAGLIGMAVDRKRNN</sequence>
<evidence type="ECO:0000256" key="3">
    <source>
        <dbReference type="ARBA" id="ARBA00022729"/>
    </source>
</evidence>
<evidence type="ECO:0000256" key="1">
    <source>
        <dbReference type="ARBA" id="ARBA00022512"/>
    </source>
</evidence>
<keyword evidence="1" id="KW-0134">Cell wall</keyword>
<keyword evidence="2" id="KW-0964">Secreted</keyword>
<feature type="compositionally biased region" description="Low complexity" evidence="5">
    <location>
        <begin position="835"/>
        <end position="850"/>
    </location>
</feature>
<keyword evidence="9" id="KW-1185">Reference proteome</keyword>
<evidence type="ECO:0000256" key="5">
    <source>
        <dbReference type="SAM" id="MobiDB-lite"/>
    </source>
</evidence>
<dbReference type="Pfam" id="PF17966">
    <property type="entry name" value="Muc_B2"/>
    <property type="match status" value="1"/>
</dbReference>
<dbReference type="Pfam" id="PF00746">
    <property type="entry name" value="Gram_pos_anchor"/>
    <property type="match status" value="1"/>
</dbReference>
<feature type="compositionally biased region" description="Basic and acidic residues" evidence="5">
    <location>
        <begin position="852"/>
        <end position="863"/>
    </location>
</feature>
<dbReference type="PROSITE" id="PS50847">
    <property type="entry name" value="GRAM_POS_ANCHORING"/>
    <property type="match status" value="1"/>
</dbReference>
<dbReference type="Gene3D" id="2.60.40.4300">
    <property type="match status" value="1"/>
</dbReference>
<keyword evidence="6" id="KW-0472">Membrane</keyword>
<dbReference type="eggNOG" id="COG4932">
    <property type="taxonomic scope" value="Bacteria"/>
</dbReference>
<comment type="caution">
    <text evidence="8">The sequence shown here is derived from an EMBL/GenBank/DDBJ whole genome shotgun (WGS) entry which is preliminary data.</text>
</comment>
<dbReference type="STRING" id="1423754.FC39_GL000420"/>
<evidence type="ECO:0000259" key="7">
    <source>
        <dbReference type="PROSITE" id="PS50847"/>
    </source>
</evidence>
<dbReference type="PATRIC" id="fig|1423754.3.peg.433"/>
<dbReference type="EMBL" id="AZGI01000014">
    <property type="protein sequence ID" value="KRM40604.1"/>
    <property type="molecule type" value="Genomic_DNA"/>
</dbReference>
<evidence type="ECO:0000313" key="8">
    <source>
        <dbReference type="EMBL" id="KRM40604.1"/>
    </source>
</evidence>
<reference evidence="8 9" key="1">
    <citation type="journal article" date="2015" name="Genome Announc.">
        <title>Expanding the biotechnology potential of lactobacilli through comparative genomics of 213 strains and associated genera.</title>
        <authorList>
            <person name="Sun Z."/>
            <person name="Harris H.M."/>
            <person name="McCann A."/>
            <person name="Guo C."/>
            <person name="Argimon S."/>
            <person name="Zhang W."/>
            <person name="Yang X."/>
            <person name="Jeffery I.B."/>
            <person name="Cooney J.C."/>
            <person name="Kagawa T.F."/>
            <person name="Liu W."/>
            <person name="Song Y."/>
            <person name="Salvetti E."/>
            <person name="Wrobel A."/>
            <person name="Rasinkangas P."/>
            <person name="Parkhill J."/>
            <person name="Rea M.C."/>
            <person name="O'Sullivan O."/>
            <person name="Ritari J."/>
            <person name="Douillard F.P."/>
            <person name="Paul Ross R."/>
            <person name="Yang R."/>
            <person name="Briner A.E."/>
            <person name="Felis G.E."/>
            <person name="de Vos W.M."/>
            <person name="Barrangou R."/>
            <person name="Klaenhammer T.R."/>
            <person name="Caufield P.W."/>
            <person name="Cui Y."/>
            <person name="Zhang H."/>
            <person name="O'Toole P.W."/>
        </authorList>
    </citation>
    <scope>NUCLEOTIDE SEQUENCE [LARGE SCALE GENOMIC DNA]</scope>
    <source>
        <strain evidence="8 9">DSM 5661</strain>
    </source>
</reference>
<protein>
    <recommendedName>
        <fullName evidence="7">Gram-positive cocci surface proteins LPxTG domain-containing protein</fullName>
    </recommendedName>
</protein>
<evidence type="ECO:0000256" key="6">
    <source>
        <dbReference type="SAM" id="Phobius"/>
    </source>
</evidence>
<feature type="transmembrane region" description="Helical" evidence="6">
    <location>
        <begin position="938"/>
        <end position="956"/>
    </location>
</feature>
<name>A0A0R1YN39_9LACO</name>
<keyword evidence="4" id="KW-0572">Peptidoglycan-anchor</keyword>
<proteinExistence type="predicted"/>
<keyword evidence="6" id="KW-0812">Transmembrane</keyword>
<dbReference type="Proteomes" id="UP000051223">
    <property type="component" value="Unassembled WGS sequence"/>
</dbReference>
<dbReference type="InterPro" id="IPR041495">
    <property type="entry name" value="Mub_B2"/>
</dbReference>
<dbReference type="InterPro" id="IPR019931">
    <property type="entry name" value="LPXTG_anchor"/>
</dbReference>
<feature type="compositionally biased region" description="Polar residues" evidence="5">
    <location>
        <begin position="807"/>
        <end position="829"/>
    </location>
</feature>
<keyword evidence="6" id="KW-1133">Transmembrane helix</keyword>
<dbReference type="AlphaFoldDB" id="A0A0R1YN39"/>
<organism evidence="8 9">
    <name type="scientific">Lactobacillus hamsteri DSM 5661 = JCM 6256</name>
    <dbReference type="NCBI Taxonomy" id="1423754"/>
    <lineage>
        <taxon>Bacteria</taxon>
        <taxon>Bacillati</taxon>
        <taxon>Bacillota</taxon>
        <taxon>Bacilli</taxon>
        <taxon>Lactobacillales</taxon>
        <taxon>Lactobacillaceae</taxon>
        <taxon>Lactobacillus</taxon>
    </lineage>
</organism>
<keyword evidence="3" id="KW-0732">Signal</keyword>
<evidence type="ECO:0000313" key="9">
    <source>
        <dbReference type="Proteomes" id="UP000051223"/>
    </source>
</evidence>
<gene>
    <name evidence="8" type="ORF">FC39_GL000420</name>
</gene>